<dbReference type="SUPFAM" id="SSF101941">
    <property type="entry name" value="NAC domain"/>
    <property type="match status" value="1"/>
</dbReference>
<evidence type="ECO:0000256" key="3">
    <source>
        <dbReference type="ARBA" id="ARBA00022475"/>
    </source>
</evidence>
<dbReference type="PRINTS" id="PR01415">
    <property type="entry name" value="ANKYRIN"/>
</dbReference>
<dbReference type="InterPro" id="IPR002293">
    <property type="entry name" value="AA/rel_permease1"/>
</dbReference>
<organism evidence="17">
    <name type="scientific">Salix viminalis</name>
    <name type="common">Common osier</name>
    <name type="synonym">Basket willow</name>
    <dbReference type="NCBI Taxonomy" id="40686"/>
    <lineage>
        <taxon>Eukaryota</taxon>
        <taxon>Viridiplantae</taxon>
        <taxon>Streptophyta</taxon>
        <taxon>Embryophyta</taxon>
        <taxon>Tracheophyta</taxon>
        <taxon>Spermatophyta</taxon>
        <taxon>Magnoliopsida</taxon>
        <taxon>eudicotyledons</taxon>
        <taxon>Gunneridae</taxon>
        <taxon>Pentapetalae</taxon>
        <taxon>rosids</taxon>
        <taxon>fabids</taxon>
        <taxon>Malpighiales</taxon>
        <taxon>Salicaceae</taxon>
        <taxon>Saliceae</taxon>
        <taxon>Salix</taxon>
    </lineage>
</organism>
<feature type="region of interest" description="Disordered" evidence="14">
    <location>
        <begin position="936"/>
        <end position="971"/>
    </location>
</feature>
<feature type="transmembrane region" description="Helical" evidence="15">
    <location>
        <begin position="402"/>
        <end position="420"/>
    </location>
</feature>
<feature type="transmembrane region" description="Helical" evidence="15">
    <location>
        <begin position="350"/>
        <end position="370"/>
    </location>
</feature>
<dbReference type="GO" id="GO:0003677">
    <property type="term" value="F:DNA binding"/>
    <property type="evidence" value="ECO:0007669"/>
    <property type="project" value="UniProtKB-KW"/>
</dbReference>
<evidence type="ECO:0000256" key="4">
    <source>
        <dbReference type="ARBA" id="ARBA00022692"/>
    </source>
</evidence>
<dbReference type="EMBL" id="CAADRP010000001">
    <property type="protein sequence ID" value="VFU20764.1"/>
    <property type="molecule type" value="Genomic_DNA"/>
</dbReference>
<evidence type="ECO:0000256" key="2">
    <source>
        <dbReference type="ARBA" id="ARBA00022448"/>
    </source>
</evidence>
<keyword evidence="2" id="KW-0813">Transport</keyword>
<dbReference type="Pfam" id="PF12796">
    <property type="entry name" value="Ank_2"/>
    <property type="match status" value="1"/>
</dbReference>
<keyword evidence="5" id="KW-0769">Symport</keyword>
<feature type="transmembrane region" description="Helical" evidence="15">
    <location>
        <begin position="459"/>
        <end position="481"/>
    </location>
</feature>
<dbReference type="GO" id="GO:0015203">
    <property type="term" value="F:polyamine transmembrane transporter activity"/>
    <property type="evidence" value="ECO:0007669"/>
    <property type="project" value="UniProtKB-ARBA"/>
</dbReference>
<feature type="transmembrane region" description="Helical" evidence="15">
    <location>
        <begin position="233"/>
        <end position="253"/>
    </location>
</feature>
<dbReference type="InterPro" id="IPR036770">
    <property type="entry name" value="Ankyrin_rpt-contain_sf"/>
</dbReference>
<comment type="similarity">
    <text evidence="12">Belongs to the amino acid-polyamine-organocation (APC) superfamily. Polyamine:cation symporter (PHS) (TC 2.A.3.12) family.</text>
</comment>
<dbReference type="SUPFAM" id="SSF48403">
    <property type="entry name" value="Ankyrin repeat"/>
    <property type="match status" value="1"/>
</dbReference>
<feature type="repeat" description="ANK" evidence="13">
    <location>
        <begin position="1159"/>
        <end position="1191"/>
    </location>
</feature>
<evidence type="ECO:0000313" key="17">
    <source>
        <dbReference type="EMBL" id="VFU20764.1"/>
    </source>
</evidence>
<feature type="repeat" description="ANK" evidence="13">
    <location>
        <begin position="1126"/>
        <end position="1158"/>
    </location>
</feature>
<feature type="transmembrane region" description="Helical" evidence="15">
    <location>
        <begin position="487"/>
        <end position="505"/>
    </location>
</feature>
<comment type="subcellular location">
    <subcellularLocation>
        <location evidence="1">Cell membrane</location>
        <topology evidence="1">Multi-pass membrane protein</topology>
    </subcellularLocation>
</comment>
<dbReference type="Gene3D" id="2.170.150.80">
    <property type="entry name" value="NAC domain"/>
    <property type="match status" value="1"/>
</dbReference>
<evidence type="ECO:0000256" key="10">
    <source>
        <dbReference type="ARBA" id="ARBA00023163"/>
    </source>
</evidence>
<feature type="repeat" description="ANK" evidence="13">
    <location>
        <begin position="1093"/>
        <end position="1125"/>
    </location>
</feature>
<dbReference type="InterPro" id="IPR044566">
    <property type="entry name" value="RMV1-like"/>
</dbReference>
<feature type="transmembrane region" description="Helical" evidence="15">
    <location>
        <begin position="305"/>
        <end position="330"/>
    </location>
</feature>
<dbReference type="InterPro" id="IPR036093">
    <property type="entry name" value="NAC_dom_sf"/>
</dbReference>
<dbReference type="InterPro" id="IPR003441">
    <property type="entry name" value="NAC-dom"/>
</dbReference>
<keyword evidence="9 15" id="KW-0472">Membrane</keyword>
<feature type="transmembrane region" description="Helical" evidence="15">
    <location>
        <begin position="426"/>
        <end position="447"/>
    </location>
</feature>
<protein>
    <recommendedName>
        <fullName evidence="16">NAC domain-containing protein</fullName>
    </recommendedName>
</protein>
<feature type="transmembrane region" description="Helical" evidence="15">
    <location>
        <begin position="26"/>
        <end position="49"/>
    </location>
</feature>
<dbReference type="Gene3D" id="1.20.1740.10">
    <property type="entry name" value="Amino acid/polyamine transporter I"/>
    <property type="match status" value="1"/>
</dbReference>
<evidence type="ECO:0000256" key="13">
    <source>
        <dbReference type="PROSITE-ProRule" id="PRU00023"/>
    </source>
</evidence>
<dbReference type="PANTHER" id="PTHR45826:SF2">
    <property type="entry name" value="AMINO ACID TRANSPORTER"/>
    <property type="match status" value="1"/>
</dbReference>
<dbReference type="GO" id="GO:0005886">
    <property type="term" value="C:plasma membrane"/>
    <property type="evidence" value="ECO:0007669"/>
    <property type="project" value="UniProtKB-SubCell"/>
</dbReference>
<keyword evidence="4 15" id="KW-0812">Transmembrane</keyword>
<gene>
    <name evidence="17" type="ORF">SVIM_LOCUS8024</name>
</gene>
<dbReference type="PROSITE" id="PS50297">
    <property type="entry name" value="ANK_REP_REGION"/>
    <property type="match status" value="3"/>
</dbReference>
<evidence type="ECO:0000256" key="6">
    <source>
        <dbReference type="ARBA" id="ARBA00022989"/>
    </source>
</evidence>
<dbReference type="Pfam" id="PF13520">
    <property type="entry name" value="AA_permease_2"/>
    <property type="match status" value="1"/>
</dbReference>
<name>A0A6N2JZ78_SALVM</name>
<keyword evidence="13" id="KW-0040">ANK repeat</keyword>
<feature type="transmembrane region" description="Helical" evidence="15">
    <location>
        <begin position="118"/>
        <end position="142"/>
    </location>
</feature>
<feature type="domain" description="NAC" evidence="16">
    <location>
        <begin position="637"/>
        <end position="783"/>
    </location>
</feature>
<evidence type="ECO:0000256" key="15">
    <source>
        <dbReference type="SAM" id="Phobius"/>
    </source>
</evidence>
<evidence type="ECO:0000256" key="8">
    <source>
        <dbReference type="ARBA" id="ARBA00023125"/>
    </source>
</evidence>
<feature type="compositionally biased region" description="Basic and acidic residues" evidence="14">
    <location>
        <begin position="1211"/>
        <end position="1241"/>
    </location>
</feature>
<evidence type="ECO:0000256" key="1">
    <source>
        <dbReference type="ARBA" id="ARBA00004651"/>
    </source>
</evidence>
<dbReference type="Pfam" id="PF02365">
    <property type="entry name" value="NAM"/>
    <property type="match status" value="1"/>
</dbReference>
<keyword evidence="7" id="KW-0805">Transcription regulation</keyword>
<dbReference type="InterPro" id="IPR002110">
    <property type="entry name" value="Ankyrin_rpt"/>
</dbReference>
<evidence type="ECO:0000256" key="7">
    <source>
        <dbReference type="ARBA" id="ARBA00023015"/>
    </source>
</evidence>
<evidence type="ECO:0000259" key="16">
    <source>
        <dbReference type="PROSITE" id="PS51005"/>
    </source>
</evidence>
<feature type="compositionally biased region" description="Basic and acidic residues" evidence="14">
    <location>
        <begin position="1249"/>
        <end position="1278"/>
    </location>
</feature>
<accession>A0A6N2JZ78</accession>
<feature type="region of interest" description="Disordered" evidence="14">
    <location>
        <begin position="1210"/>
        <end position="1297"/>
    </location>
</feature>
<dbReference type="PROSITE" id="PS51005">
    <property type="entry name" value="NAC"/>
    <property type="match status" value="1"/>
</dbReference>
<sequence>MPSSPSLTSRIFESYRASLPNFIRDVFSSCIIYLKRSSFFFCYVWFYGFDWKLRNTANKQQPSIAWGEYDGVAYVDMNEAPSSPKLDNFKKVSVLHLIFLIFYEVSGGPFGMEDSVQAAGPLLALLGFLVFPLIWSVPEALITAEMGTMFPENGGYVVWVSTALGPYWGFQQGWMKWLSGVIDNALYPVLFLDYLKSGIPGLAGGLPRAAAALALTFLLTYMNYKGLVIVGRVAVLLGIFSILPFVVMGLVAIPKLGPARWFVMNLHDVDWSLYLNTLFWNLNYWDSVSTLAGEVDNPKKNLPKALFYAMILVVLSYFLPLLAATGAIPLNRDLWTDGYFSDIAKILGGVWLRWWIQGAAAMSNMGMFVAEMSSDSFQLLGMAERGMLPEFFAKRSRHGTPLIGILFSASGVILLSWLSFQEIIAVENFLYCFGMILEFIAFVLLRIKCPVASRPYKIPVGTVGAILMCIPPTILICVVLALSTVKVMIVSLFAVAVGLVMQPCLKYAEKKRWMKFSASDELPDLHEGPASSRDQECSNMKVALPNQGKIEKYYQIVNMAADYRPFDTANMIQNVARRVKLDRVCPAPLRPGCLLSVPGTSFKAFDYVSPSFIPLATMTPPPPPIKTDFVDDYFKKLPPGYRFCPFDGELVVHYLANKVNGLPLPWNKIADVTLYEHNPEYLAEIYERHGDEEMYLFTPRNRKYRNGSRPSRAADGGYWKATGKDKPVKYRGTLVGYRKTLDFFTGKALQGEKTNWKMHEFTVNDPAPNHQLDDWVLCKIYKKIKKPNDVRNRQRDEESSALTAIDDVNYVDHHGEDRTDLPVMDSGHAGEIDMLVPHVSQFGRDLWRSCLRNPVPVPGNLANPASPCNLPTANHVPSSHCLPSADRAASPATSRSTSAADLEEKPTQYRLHGEMMRPCSTREVFMIVKRQVSQEAQQWKNQNTKERHQKCRKSEESDGGSGGAKHTSPEARQQSFCLLASSAEENLKNREQSIELRQRNSTHRIECDSLAQLRARPYKSLAYQSRAQYVLCTISAFSEARIRVRMGRSRGGRGRGGGGGDTELHDAARSGDMKAVESIVSSNPLAINSRDKHSRTPLHLAAWSGQAEVVSYLCKHKADVGAAAMDDMGAIHFAAQKGHLEVVRTLLSSGASIKAFTRKGLTPLHYAVQGSHLELVKYLVRKGAGLTVKTKGGMTALDLSTSEEINVFLEESERTAKNGTLDRKDKPEASEPKTSLQDKSENSGGEANAVEHEEQEDRNVKRKGEEDDSKETSSEPKKARVALNHLLSADDTQEENL</sequence>
<keyword evidence="11" id="KW-0539">Nucleus</keyword>
<dbReference type="PANTHER" id="PTHR45826">
    <property type="entry name" value="POLYAMINE TRANSPORTER PUT1"/>
    <property type="match status" value="1"/>
</dbReference>
<dbReference type="PROSITE" id="PS50088">
    <property type="entry name" value="ANK_REPEAT"/>
    <property type="match status" value="3"/>
</dbReference>
<feature type="compositionally biased region" description="Low complexity" evidence="14">
    <location>
        <begin position="883"/>
        <end position="900"/>
    </location>
</feature>
<proteinExistence type="inferred from homology"/>
<evidence type="ECO:0000256" key="9">
    <source>
        <dbReference type="ARBA" id="ARBA00023136"/>
    </source>
</evidence>
<keyword evidence="8" id="KW-0238">DNA-binding</keyword>
<dbReference type="Pfam" id="PF13857">
    <property type="entry name" value="Ank_5"/>
    <property type="match status" value="1"/>
</dbReference>
<reference evidence="17" key="1">
    <citation type="submission" date="2019-03" db="EMBL/GenBank/DDBJ databases">
        <authorList>
            <person name="Mank J."/>
            <person name="Almeida P."/>
        </authorList>
    </citation>
    <scope>NUCLEOTIDE SEQUENCE</scope>
    <source>
        <strain evidence="17">78183</strain>
    </source>
</reference>
<keyword evidence="6 15" id="KW-1133">Transmembrane helix</keyword>
<evidence type="ECO:0000256" key="5">
    <source>
        <dbReference type="ARBA" id="ARBA00022847"/>
    </source>
</evidence>
<feature type="transmembrane region" description="Helical" evidence="15">
    <location>
        <begin position="92"/>
        <end position="112"/>
    </location>
</feature>
<feature type="transmembrane region" description="Helical" evidence="15">
    <location>
        <begin position="199"/>
        <end position="221"/>
    </location>
</feature>
<keyword evidence="3" id="KW-1003">Cell membrane</keyword>
<dbReference type="GO" id="GO:0006355">
    <property type="term" value="P:regulation of DNA-templated transcription"/>
    <property type="evidence" value="ECO:0007669"/>
    <property type="project" value="InterPro"/>
</dbReference>
<dbReference type="FunFam" id="1.20.1740.10:FF:000041">
    <property type="entry name" value="Amino acid permease, putative"/>
    <property type="match status" value="1"/>
</dbReference>
<feature type="region of interest" description="Disordered" evidence="14">
    <location>
        <begin position="876"/>
        <end position="908"/>
    </location>
</feature>
<evidence type="ECO:0000256" key="14">
    <source>
        <dbReference type="SAM" id="MobiDB-lite"/>
    </source>
</evidence>
<feature type="transmembrane region" description="Helical" evidence="15">
    <location>
        <begin position="154"/>
        <end position="170"/>
    </location>
</feature>
<keyword evidence="10" id="KW-0804">Transcription</keyword>
<dbReference type="Gene3D" id="1.25.40.20">
    <property type="entry name" value="Ankyrin repeat-containing domain"/>
    <property type="match status" value="1"/>
</dbReference>
<dbReference type="GO" id="GO:0015293">
    <property type="term" value="F:symporter activity"/>
    <property type="evidence" value="ECO:0007669"/>
    <property type="project" value="UniProtKB-KW"/>
</dbReference>
<evidence type="ECO:0000256" key="12">
    <source>
        <dbReference type="ARBA" id="ARBA00024041"/>
    </source>
</evidence>
<dbReference type="SMART" id="SM00248">
    <property type="entry name" value="ANK"/>
    <property type="match status" value="4"/>
</dbReference>
<evidence type="ECO:0000256" key="11">
    <source>
        <dbReference type="ARBA" id="ARBA00023242"/>
    </source>
</evidence>